<dbReference type="EMBL" id="JAVDUG010000024">
    <property type="protein sequence ID" value="MDR6781448.1"/>
    <property type="molecule type" value="Genomic_DNA"/>
</dbReference>
<accession>A0ABU1QP74</accession>
<dbReference type="NCBIfam" id="NF033516">
    <property type="entry name" value="transpos_IS3"/>
    <property type="match status" value="1"/>
</dbReference>
<dbReference type="InterPro" id="IPR012337">
    <property type="entry name" value="RNaseH-like_sf"/>
</dbReference>
<feature type="domain" description="Integrase catalytic" evidence="2">
    <location>
        <begin position="120"/>
        <end position="280"/>
    </location>
</feature>
<dbReference type="Proteomes" id="UP001266807">
    <property type="component" value="Unassembled WGS sequence"/>
</dbReference>
<dbReference type="PANTHER" id="PTHR46889">
    <property type="entry name" value="TRANSPOSASE INSF FOR INSERTION SEQUENCE IS3B-RELATED"/>
    <property type="match status" value="1"/>
</dbReference>
<dbReference type="Gene3D" id="3.30.420.10">
    <property type="entry name" value="Ribonuclease H-like superfamily/Ribonuclease H"/>
    <property type="match status" value="1"/>
</dbReference>
<sequence>MEPQVVIAWVESIREEVTVSEACAWLGIARATYYRWKASVETERTNATVEKIRQLCIRHKFRYGYRKITALLRREQRTNHKRVQRIMQREGLQCRVRMKKRKATGQPAHPAEHLLKRQFHAEAPLQKLVTDITYLPFGGKMLYFSSILDLYNGEIVAYSIADKQDTSLVLDTLNQLPKRTSMLLHSDQGSVYTSQAYQAAVKGKGITMSMSRKGTPADNAPIESFHSTLKSETFYLEDLMCTTTAIVEQTVRDYITYYNSIRIQAKLNNQSPVDYRRLAA</sequence>
<dbReference type="InterPro" id="IPR050900">
    <property type="entry name" value="Transposase_IS3/IS150/IS904"/>
</dbReference>
<protein>
    <submittedName>
        <fullName evidence="3">Transposase InsO family protein</fullName>
    </submittedName>
</protein>
<name>A0ABU1QP74_9BACL</name>
<dbReference type="PROSITE" id="PS50994">
    <property type="entry name" value="INTEGRASE"/>
    <property type="match status" value="1"/>
</dbReference>
<gene>
    <name evidence="3" type="ORF">J2W98_005794</name>
</gene>
<dbReference type="Pfam" id="PF13276">
    <property type="entry name" value="HTH_21"/>
    <property type="match status" value="1"/>
</dbReference>
<evidence type="ECO:0000259" key="2">
    <source>
        <dbReference type="PROSITE" id="PS50994"/>
    </source>
</evidence>
<reference evidence="3 4" key="1">
    <citation type="submission" date="2023-07" db="EMBL/GenBank/DDBJ databases">
        <title>Sorghum-associated microbial communities from plants grown in Nebraska, USA.</title>
        <authorList>
            <person name="Schachtman D."/>
        </authorList>
    </citation>
    <scope>NUCLEOTIDE SEQUENCE [LARGE SCALE GENOMIC DNA]</scope>
    <source>
        <strain evidence="3 4">BE143</strain>
    </source>
</reference>
<dbReference type="InterPro" id="IPR025948">
    <property type="entry name" value="HTH-like_dom"/>
</dbReference>
<dbReference type="InterPro" id="IPR001584">
    <property type="entry name" value="Integrase_cat-core"/>
</dbReference>
<comment type="caution">
    <text evidence="3">The sequence shown here is derived from an EMBL/GenBank/DDBJ whole genome shotgun (WGS) entry which is preliminary data.</text>
</comment>
<proteinExistence type="predicted"/>
<evidence type="ECO:0000313" key="3">
    <source>
        <dbReference type="EMBL" id="MDR6781448.1"/>
    </source>
</evidence>
<comment type="function">
    <text evidence="1">Involved in the transposition of the insertion sequence.</text>
</comment>
<dbReference type="Pfam" id="PF13333">
    <property type="entry name" value="rve_2"/>
    <property type="match status" value="1"/>
</dbReference>
<evidence type="ECO:0000256" key="1">
    <source>
        <dbReference type="ARBA" id="ARBA00002286"/>
    </source>
</evidence>
<dbReference type="Pfam" id="PF00665">
    <property type="entry name" value="rve"/>
    <property type="match status" value="1"/>
</dbReference>
<organism evidence="3 4">
    <name type="scientific">Paenibacillus peoriae</name>
    <dbReference type="NCBI Taxonomy" id="59893"/>
    <lineage>
        <taxon>Bacteria</taxon>
        <taxon>Bacillati</taxon>
        <taxon>Bacillota</taxon>
        <taxon>Bacilli</taxon>
        <taxon>Bacillales</taxon>
        <taxon>Paenibacillaceae</taxon>
        <taxon>Paenibacillus</taxon>
    </lineage>
</organism>
<keyword evidence="4" id="KW-1185">Reference proteome</keyword>
<dbReference type="InterPro" id="IPR036397">
    <property type="entry name" value="RNaseH_sf"/>
</dbReference>
<evidence type="ECO:0000313" key="4">
    <source>
        <dbReference type="Proteomes" id="UP001266807"/>
    </source>
</evidence>
<dbReference type="InterPro" id="IPR048020">
    <property type="entry name" value="Transpos_IS3"/>
</dbReference>
<dbReference type="PANTHER" id="PTHR46889:SF4">
    <property type="entry name" value="TRANSPOSASE INSO FOR INSERTION SEQUENCE ELEMENT IS911B-RELATED"/>
    <property type="match status" value="1"/>
</dbReference>
<dbReference type="SUPFAM" id="SSF53098">
    <property type="entry name" value="Ribonuclease H-like"/>
    <property type="match status" value="1"/>
</dbReference>